<protein>
    <submittedName>
        <fullName evidence="1">Uncharacterized protein</fullName>
    </submittedName>
</protein>
<reference evidence="1 2" key="1">
    <citation type="submission" date="2019-10" db="EMBL/GenBank/DDBJ databases">
        <title>Genome sequence of Azospirillum formosense CC-Nfb-7.</title>
        <authorList>
            <person name="Ambrosini A."/>
            <person name="Sant'Anna F.H."/>
            <person name="Cassan F.D."/>
            <person name="Souza E.M."/>
            <person name="Passaglia L.M.P."/>
        </authorList>
    </citation>
    <scope>NUCLEOTIDE SEQUENCE [LARGE SCALE GENOMIC DNA]</scope>
    <source>
        <strain evidence="1 2">CC-NFb-7</strain>
    </source>
</reference>
<dbReference type="EMBL" id="WHOR01000468">
    <property type="protein sequence ID" value="NUB23179.1"/>
    <property type="molecule type" value="Genomic_DNA"/>
</dbReference>
<accession>A0ABX2L5B3</accession>
<sequence>WRSSTGAAEGLRTLGQLADLADMLSYPIEITALDIALAGVIEAALRQQKTFGAAETRLIDRVIAVSSDERKRCRWWVAPEVVTLLDAAEKSGIAATAKK</sequence>
<keyword evidence="2" id="KW-1185">Reference proteome</keyword>
<proteinExistence type="predicted"/>
<comment type="caution">
    <text evidence="1">The sequence shown here is derived from an EMBL/GenBank/DDBJ whole genome shotgun (WGS) entry which is preliminary data.</text>
</comment>
<organism evidence="1 2">
    <name type="scientific">Azospirillum formosense</name>
    <dbReference type="NCBI Taxonomy" id="861533"/>
    <lineage>
        <taxon>Bacteria</taxon>
        <taxon>Pseudomonadati</taxon>
        <taxon>Pseudomonadota</taxon>
        <taxon>Alphaproteobacteria</taxon>
        <taxon>Rhodospirillales</taxon>
        <taxon>Azospirillaceae</taxon>
        <taxon>Azospirillum</taxon>
    </lineage>
</organism>
<evidence type="ECO:0000313" key="2">
    <source>
        <dbReference type="Proteomes" id="UP000639419"/>
    </source>
</evidence>
<feature type="non-terminal residue" evidence="1">
    <location>
        <position position="1"/>
    </location>
</feature>
<name>A0ABX2L5B3_9PROT</name>
<gene>
    <name evidence="1" type="ORF">GBZ26_29095</name>
</gene>
<dbReference type="Proteomes" id="UP000639419">
    <property type="component" value="Unassembled WGS sequence"/>
</dbReference>
<evidence type="ECO:0000313" key="1">
    <source>
        <dbReference type="EMBL" id="NUB23179.1"/>
    </source>
</evidence>